<dbReference type="OrthoDB" id="2563070at2759"/>
<reference evidence="3 4" key="1">
    <citation type="submission" date="2016-06" db="EMBL/GenBank/DDBJ databases">
        <title>Evolution of pathogenesis and genome organization in the Tremellales.</title>
        <authorList>
            <person name="Cuomo C."/>
            <person name="Litvintseva A."/>
            <person name="Heitman J."/>
            <person name="Chen Y."/>
            <person name="Sun S."/>
            <person name="Springer D."/>
            <person name="Dromer F."/>
            <person name="Young S."/>
            <person name="Zeng Q."/>
            <person name="Chapman S."/>
            <person name="Gujja S."/>
            <person name="Saif S."/>
            <person name="Birren B."/>
        </authorList>
    </citation>
    <scope>NUCLEOTIDE SEQUENCE [LARGE SCALE GENOMIC DNA]</scope>
    <source>
        <strain evidence="3 4">CBS 7118</strain>
    </source>
</reference>
<keyword evidence="2" id="KW-0812">Transmembrane</keyword>
<evidence type="ECO:0008006" key="5">
    <source>
        <dbReference type="Google" id="ProtNLM"/>
    </source>
</evidence>
<gene>
    <name evidence="3" type="ORF">L198_04545</name>
</gene>
<dbReference type="GeneID" id="30193758"/>
<dbReference type="EMBL" id="AWGH01000012">
    <property type="protein sequence ID" value="ODN95926.1"/>
    <property type="molecule type" value="Genomic_DNA"/>
</dbReference>
<evidence type="ECO:0000256" key="1">
    <source>
        <dbReference type="SAM" id="MobiDB-lite"/>
    </source>
</evidence>
<organism evidence="3 4">
    <name type="scientific">Cryptococcus wingfieldii CBS 7118</name>
    <dbReference type="NCBI Taxonomy" id="1295528"/>
    <lineage>
        <taxon>Eukaryota</taxon>
        <taxon>Fungi</taxon>
        <taxon>Dikarya</taxon>
        <taxon>Basidiomycota</taxon>
        <taxon>Agaricomycotina</taxon>
        <taxon>Tremellomycetes</taxon>
        <taxon>Tremellales</taxon>
        <taxon>Cryptococcaceae</taxon>
        <taxon>Cryptococcus</taxon>
    </lineage>
</organism>
<dbReference type="Proteomes" id="UP000094819">
    <property type="component" value="Unassembled WGS sequence"/>
</dbReference>
<evidence type="ECO:0000313" key="3">
    <source>
        <dbReference type="EMBL" id="ODN95926.1"/>
    </source>
</evidence>
<accession>A0A1E3J749</accession>
<evidence type="ECO:0000256" key="2">
    <source>
        <dbReference type="SAM" id="Phobius"/>
    </source>
</evidence>
<name>A0A1E3J749_9TREE</name>
<keyword evidence="2" id="KW-0472">Membrane</keyword>
<dbReference type="RefSeq" id="XP_019031591.1">
    <property type="nucleotide sequence ID" value="XM_019176663.1"/>
</dbReference>
<feature type="compositionally biased region" description="Basic residues" evidence="1">
    <location>
        <begin position="1"/>
        <end position="12"/>
    </location>
</feature>
<feature type="transmembrane region" description="Helical" evidence="2">
    <location>
        <begin position="79"/>
        <end position="95"/>
    </location>
</feature>
<protein>
    <recommendedName>
        <fullName evidence="5">DUF1746 domain-containing protein</fullName>
    </recommendedName>
</protein>
<dbReference type="AlphaFoldDB" id="A0A1E3J749"/>
<feature type="transmembrane region" description="Helical" evidence="2">
    <location>
        <begin position="115"/>
        <end position="133"/>
    </location>
</feature>
<keyword evidence="2" id="KW-1133">Transmembrane helix</keyword>
<evidence type="ECO:0000313" key="4">
    <source>
        <dbReference type="Proteomes" id="UP000094819"/>
    </source>
</evidence>
<sequence>MPPRKRNVAQRKAKSEDEPPLSPAEIIDEQEQENEIAALRKKNTEETRQSQNALDVGVLTSIFITAIQIYNFRNHPNPIFLFLNVFQLVMLPFSLTPEWLPSSWKPYLLSPSNHLLLVSVHLTTTLCALFLRYQQTPVFGQEGGLEFGEVARWALPTLVVGAVEMQRRAERETDAKIRLLEGLRYHVKGA</sequence>
<comment type="caution">
    <text evidence="3">The sequence shown here is derived from an EMBL/GenBank/DDBJ whole genome shotgun (WGS) entry which is preliminary data.</text>
</comment>
<feature type="region of interest" description="Disordered" evidence="1">
    <location>
        <begin position="1"/>
        <end position="29"/>
    </location>
</feature>
<keyword evidence="4" id="KW-1185">Reference proteome</keyword>
<proteinExistence type="predicted"/>